<dbReference type="PANTHER" id="PTHR21497">
    <property type="entry name" value="UBIQUITIN LIGASE E3 ALPHA-RELATED"/>
    <property type="match status" value="1"/>
</dbReference>
<feature type="compositionally biased region" description="Low complexity" evidence="2">
    <location>
        <begin position="1"/>
        <end position="12"/>
    </location>
</feature>
<sequence length="144" mass="16107">MLQKQAMMQRMQQKQKEAVEGHTDDSTAEDSEVWQCATCREAGSQENPLAMLAAVGEFRGRSHHLGGHPGFRRFTSCRHMVHISCGQRHALDGQSQAAALRRFSFYNIEGGEFGCPMCRSVANCLVPCVPDKELFESPSFWDEA</sequence>
<dbReference type="Gene3D" id="3.30.40.10">
    <property type="entry name" value="Zinc/RING finger domain, C3HC4 (zinc finger)"/>
    <property type="match status" value="1"/>
</dbReference>
<evidence type="ECO:0000256" key="1">
    <source>
        <dbReference type="RuleBase" id="RU366018"/>
    </source>
</evidence>
<dbReference type="GO" id="GO:0071596">
    <property type="term" value="P:ubiquitin-dependent protein catabolic process via the N-end rule pathway"/>
    <property type="evidence" value="ECO:0007669"/>
    <property type="project" value="UniProtKB-UniRule"/>
</dbReference>
<accession>A0A9P1DJQ6</accession>
<evidence type="ECO:0000256" key="2">
    <source>
        <dbReference type="SAM" id="MobiDB-lite"/>
    </source>
</evidence>
<feature type="compositionally biased region" description="Basic and acidic residues" evidence="2">
    <location>
        <begin position="14"/>
        <end position="25"/>
    </location>
</feature>
<comment type="similarity">
    <text evidence="1">Belongs to the E3 ubiquitin-protein ligase UBR1-like family.</text>
</comment>
<keyword evidence="1" id="KW-0862">Zinc</keyword>
<dbReference type="GO" id="GO:0008270">
    <property type="term" value="F:zinc ion binding"/>
    <property type="evidence" value="ECO:0007669"/>
    <property type="project" value="UniProtKB-UniRule"/>
</dbReference>
<dbReference type="GO" id="GO:0000151">
    <property type="term" value="C:ubiquitin ligase complex"/>
    <property type="evidence" value="ECO:0007669"/>
    <property type="project" value="TreeGrafter"/>
</dbReference>
<comment type="pathway">
    <text evidence="1">Protein modification; protein ubiquitination.</text>
</comment>
<protein>
    <recommendedName>
        <fullName evidence="1">E3 ubiquitin-protein ligase</fullName>
        <ecNumber evidence="1">2.3.2.27</ecNumber>
    </recommendedName>
</protein>
<name>A0A9P1DJQ6_9DINO</name>
<keyword evidence="1" id="KW-0833">Ubl conjugation pathway</keyword>
<organism evidence="3">
    <name type="scientific">Cladocopium goreaui</name>
    <dbReference type="NCBI Taxonomy" id="2562237"/>
    <lineage>
        <taxon>Eukaryota</taxon>
        <taxon>Sar</taxon>
        <taxon>Alveolata</taxon>
        <taxon>Dinophyceae</taxon>
        <taxon>Suessiales</taxon>
        <taxon>Symbiodiniaceae</taxon>
        <taxon>Cladocopium</taxon>
    </lineage>
</organism>
<proteinExistence type="inferred from homology"/>
<evidence type="ECO:0000313" key="4">
    <source>
        <dbReference type="EMBL" id="CAL4797979.1"/>
    </source>
</evidence>
<dbReference type="OrthoDB" id="445973at2759"/>
<evidence type="ECO:0000313" key="5">
    <source>
        <dbReference type="Proteomes" id="UP001152797"/>
    </source>
</evidence>
<feature type="region of interest" description="Disordered" evidence="2">
    <location>
        <begin position="1"/>
        <end position="28"/>
    </location>
</feature>
<dbReference type="GO" id="GO:0016567">
    <property type="term" value="P:protein ubiquitination"/>
    <property type="evidence" value="ECO:0007669"/>
    <property type="project" value="UniProtKB-UniRule"/>
</dbReference>
<reference evidence="4 5" key="2">
    <citation type="submission" date="2024-05" db="EMBL/GenBank/DDBJ databases">
        <authorList>
            <person name="Chen Y."/>
            <person name="Shah S."/>
            <person name="Dougan E. K."/>
            <person name="Thang M."/>
            <person name="Chan C."/>
        </authorList>
    </citation>
    <scope>NUCLEOTIDE SEQUENCE [LARGE SCALE GENOMIC DNA]</scope>
</reference>
<dbReference type="EMBL" id="CAMXCT010004884">
    <property type="protein sequence ID" value="CAI4010667.1"/>
    <property type="molecule type" value="Genomic_DNA"/>
</dbReference>
<dbReference type="InterPro" id="IPR039164">
    <property type="entry name" value="UBR1-like"/>
</dbReference>
<dbReference type="EMBL" id="CAMXCT030004884">
    <property type="protein sequence ID" value="CAL4797979.1"/>
    <property type="molecule type" value="Genomic_DNA"/>
</dbReference>
<keyword evidence="1" id="KW-0479">Metal-binding</keyword>
<comment type="catalytic activity">
    <reaction evidence="1">
        <text>S-ubiquitinyl-[E2 ubiquitin-conjugating enzyme]-L-cysteine + [acceptor protein]-L-lysine = [E2 ubiquitin-conjugating enzyme]-L-cysteine + N(6)-ubiquitinyl-[acceptor protein]-L-lysine.</text>
        <dbReference type="EC" id="2.3.2.27"/>
    </reaction>
</comment>
<dbReference type="Proteomes" id="UP001152797">
    <property type="component" value="Unassembled WGS sequence"/>
</dbReference>
<reference evidence="3" key="1">
    <citation type="submission" date="2022-10" db="EMBL/GenBank/DDBJ databases">
        <authorList>
            <person name="Chen Y."/>
            <person name="Dougan E. K."/>
            <person name="Chan C."/>
            <person name="Rhodes N."/>
            <person name="Thang M."/>
        </authorList>
    </citation>
    <scope>NUCLEOTIDE SEQUENCE</scope>
</reference>
<keyword evidence="1" id="KW-0808">Transferase</keyword>
<dbReference type="InterPro" id="IPR013083">
    <property type="entry name" value="Znf_RING/FYVE/PHD"/>
</dbReference>
<keyword evidence="1" id="KW-0863">Zinc-finger</keyword>
<comment type="function">
    <text evidence="1">Ubiquitin ligase protein which is a component of the N-end rule pathway. Recognizes and binds to proteins bearing specific N-terminal residues that are destabilizing according to the N-end rule, leading to their ubiquitination and subsequent degradation.</text>
</comment>
<dbReference type="EMBL" id="CAMXCT020004884">
    <property type="protein sequence ID" value="CAL1164042.1"/>
    <property type="molecule type" value="Genomic_DNA"/>
</dbReference>
<gene>
    <name evidence="3" type="ORF">C1SCF055_LOCUS35915</name>
</gene>
<feature type="non-terminal residue" evidence="3">
    <location>
        <position position="144"/>
    </location>
</feature>
<keyword evidence="5" id="KW-1185">Reference proteome</keyword>
<dbReference type="AlphaFoldDB" id="A0A9P1DJQ6"/>
<dbReference type="EC" id="2.3.2.27" evidence="1"/>
<comment type="caution">
    <text evidence="3">The sequence shown here is derived from an EMBL/GenBank/DDBJ whole genome shotgun (WGS) entry which is preliminary data.</text>
</comment>
<dbReference type="PANTHER" id="PTHR21497:SF24">
    <property type="entry name" value="E3 UBIQUITIN-PROTEIN LIGASE UBR1"/>
    <property type="match status" value="1"/>
</dbReference>
<dbReference type="GO" id="GO:0005737">
    <property type="term" value="C:cytoplasm"/>
    <property type="evidence" value="ECO:0007669"/>
    <property type="project" value="TreeGrafter"/>
</dbReference>
<evidence type="ECO:0000313" key="3">
    <source>
        <dbReference type="EMBL" id="CAI4010667.1"/>
    </source>
</evidence>
<dbReference type="GO" id="GO:0061630">
    <property type="term" value="F:ubiquitin protein ligase activity"/>
    <property type="evidence" value="ECO:0007669"/>
    <property type="project" value="UniProtKB-UniRule"/>
</dbReference>